<evidence type="ECO:0000313" key="2">
    <source>
        <dbReference type="EMBL" id="TYI40874.1"/>
    </source>
</evidence>
<proteinExistence type="predicted"/>
<organism evidence="2 3">
    <name type="scientific">Gossypium tomentosum</name>
    <name type="common">Hawaiian cotton</name>
    <name type="synonym">Gossypium sandvicense</name>
    <dbReference type="NCBI Taxonomy" id="34277"/>
    <lineage>
        <taxon>Eukaryota</taxon>
        <taxon>Viridiplantae</taxon>
        <taxon>Streptophyta</taxon>
        <taxon>Embryophyta</taxon>
        <taxon>Tracheophyta</taxon>
        <taxon>Spermatophyta</taxon>
        <taxon>Magnoliopsida</taxon>
        <taxon>eudicotyledons</taxon>
        <taxon>Gunneridae</taxon>
        <taxon>Pentapetalae</taxon>
        <taxon>rosids</taxon>
        <taxon>malvids</taxon>
        <taxon>Malvales</taxon>
        <taxon>Malvaceae</taxon>
        <taxon>Malvoideae</taxon>
        <taxon>Gossypium</taxon>
    </lineage>
</organism>
<protein>
    <submittedName>
        <fullName evidence="2">Uncharacterized protein</fullName>
    </submittedName>
</protein>
<evidence type="ECO:0000256" key="1">
    <source>
        <dbReference type="SAM" id="Phobius"/>
    </source>
</evidence>
<gene>
    <name evidence="2" type="ORF">ES332_A02G194100v1</name>
</gene>
<sequence>MKIQRVSFFLFFFLAAVFAVLFLSFVCLLLQVRRRTWSTYRGYALAYGGSWRSGAAGGSAAAAQGEP</sequence>
<dbReference type="AlphaFoldDB" id="A0A5D2RMX8"/>
<evidence type="ECO:0000313" key="3">
    <source>
        <dbReference type="Proteomes" id="UP000322667"/>
    </source>
</evidence>
<dbReference type="Proteomes" id="UP000322667">
    <property type="component" value="Chromosome A02"/>
</dbReference>
<keyword evidence="3" id="KW-1185">Reference proteome</keyword>
<feature type="transmembrane region" description="Helical" evidence="1">
    <location>
        <begin position="6"/>
        <end position="30"/>
    </location>
</feature>
<dbReference type="EMBL" id="CM017611">
    <property type="protein sequence ID" value="TYI40874.1"/>
    <property type="molecule type" value="Genomic_DNA"/>
</dbReference>
<keyword evidence="1" id="KW-1133">Transmembrane helix</keyword>
<accession>A0A5D2RMX8</accession>
<name>A0A5D2RMX8_GOSTO</name>
<reference evidence="2 3" key="1">
    <citation type="submission" date="2019-07" db="EMBL/GenBank/DDBJ databases">
        <title>WGS assembly of Gossypium tomentosum.</title>
        <authorList>
            <person name="Chen Z.J."/>
            <person name="Sreedasyam A."/>
            <person name="Ando A."/>
            <person name="Song Q."/>
            <person name="De L."/>
            <person name="Hulse-Kemp A."/>
            <person name="Ding M."/>
            <person name="Ye W."/>
            <person name="Kirkbride R."/>
            <person name="Jenkins J."/>
            <person name="Plott C."/>
            <person name="Lovell J."/>
            <person name="Lin Y.-M."/>
            <person name="Vaughn R."/>
            <person name="Liu B."/>
            <person name="Li W."/>
            <person name="Simpson S."/>
            <person name="Scheffler B."/>
            <person name="Saski C."/>
            <person name="Grover C."/>
            <person name="Hu G."/>
            <person name="Conover J."/>
            <person name="Carlson J."/>
            <person name="Shu S."/>
            <person name="Boston L."/>
            <person name="Williams M."/>
            <person name="Peterson D."/>
            <person name="Mcgee K."/>
            <person name="Jones D."/>
            <person name="Wendel J."/>
            <person name="Stelly D."/>
            <person name="Grimwood J."/>
            <person name="Schmutz J."/>
        </authorList>
    </citation>
    <scope>NUCLEOTIDE SEQUENCE [LARGE SCALE GENOMIC DNA]</scope>
    <source>
        <strain evidence="2">7179.01</strain>
    </source>
</reference>
<keyword evidence="1" id="KW-0812">Transmembrane</keyword>
<keyword evidence="1" id="KW-0472">Membrane</keyword>